<sequence length="100" mass="10205">MIRKPDDRFLIPDHQPARWSRRLGDDFVLGQDGDDGLFGGEGGDTIEGGAGSDLRSGNAGDDVLTGGSKADVVIAYGAGDALTLQDVQPGALSAATFTAA</sequence>
<dbReference type="GO" id="GO:0005509">
    <property type="term" value="F:calcium ion binding"/>
    <property type="evidence" value="ECO:0007669"/>
    <property type="project" value="InterPro"/>
</dbReference>
<dbReference type="Pfam" id="PF00353">
    <property type="entry name" value="HemolysinCabind"/>
    <property type="match status" value="2"/>
</dbReference>
<proteinExistence type="predicted"/>
<gene>
    <name evidence="1" type="ORF">EOE48_09320</name>
</gene>
<organism evidence="1 2">
    <name type="scientific">Methylobacterium oryzihabitans</name>
    <dbReference type="NCBI Taxonomy" id="2499852"/>
    <lineage>
        <taxon>Bacteria</taxon>
        <taxon>Pseudomonadati</taxon>
        <taxon>Pseudomonadota</taxon>
        <taxon>Alphaproteobacteria</taxon>
        <taxon>Hyphomicrobiales</taxon>
        <taxon>Methylobacteriaceae</taxon>
        <taxon>Methylobacterium</taxon>
    </lineage>
</organism>
<evidence type="ECO:0000313" key="2">
    <source>
        <dbReference type="Proteomes" id="UP000286997"/>
    </source>
</evidence>
<name>A0A437P9W2_9HYPH</name>
<dbReference type="Gene3D" id="2.150.10.10">
    <property type="entry name" value="Serralysin-like metalloprotease, C-terminal"/>
    <property type="match status" value="1"/>
</dbReference>
<keyword evidence="2" id="KW-1185">Reference proteome</keyword>
<dbReference type="InterPro" id="IPR018511">
    <property type="entry name" value="Hemolysin-typ_Ca-bd_CS"/>
</dbReference>
<evidence type="ECO:0000313" key="1">
    <source>
        <dbReference type="EMBL" id="RVU19086.1"/>
    </source>
</evidence>
<dbReference type="InterPro" id="IPR001343">
    <property type="entry name" value="Hemolysn_Ca-bd"/>
</dbReference>
<dbReference type="SUPFAM" id="SSF51120">
    <property type="entry name" value="beta-Roll"/>
    <property type="match status" value="1"/>
</dbReference>
<dbReference type="AlphaFoldDB" id="A0A437P9W2"/>
<dbReference type="PROSITE" id="PS00330">
    <property type="entry name" value="HEMOLYSIN_CALCIUM"/>
    <property type="match status" value="1"/>
</dbReference>
<comment type="caution">
    <text evidence="1">The sequence shown here is derived from an EMBL/GenBank/DDBJ whole genome shotgun (WGS) entry which is preliminary data.</text>
</comment>
<protein>
    <recommendedName>
        <fullName evidence="3">Calcium-binding protein</fullName>
    </recommendedName>
</protein>
<accession>A0A437P9W2</accession>
<dbReference type="EMBL" id="SACP01000007">
    <property type="protein sequence ID" value="RVU19086.1"/>
    <property type="molecule type" value="Genomic_DNA"/>
</dbReference>
<dbReference type="InterPro" id="IPR011049">
    <property type="entry name" value="Serralysin-like_metalloprot_C"/>
</dbReference>
<evidence type="ECO:0008006" key="3">
    <source>
        <dbReference type="Google" id="ProtNLM"/>
    </source>
</evidence>
<reference evidence="1 2" key="1">
    <citation type="submission" date="2019-01" db="EMBL/GenBank/DDBJ databases">
        <authorList>
            <person name="Chen W.-M."/>
        </authorList>
    </citation>
    <scope>NUCLEOTIDE SEQUENCE [LARGE SCALE GENOMIC DNA]</scope>
    <source>
        <strain evidence="1 2">TER-1</strain>
    </source>
</reference>
<dbReference type="PRINTS" id="PR00313">
    <property type="entry name" value="CABNDNGRPT"/>
</dbReference>
<dbReference type="RefSeq" id="WP_127728523.1">
    <property type="nucleotide sequence ID" value="NZ_SACP01000007.1"/>
</dbReference>
<dbReference type="Proteomes" id="UP000286997">
    <property type="component" value="Unassembled WGS sequence"/>
</dbReference>